<organism evidence="5 6">
    <name type="scientific">Salipiger mangrovisoli</name>
    <dbReference type="NCBI Taxonomy" id="2865933"/>
    <lineage>
        <taxon>Bacteria</taxon>
        <taxon>Pseudomonadati</taxon>
        <taxon>Pseudomonadota</taxon>
        <taxon>Alphaproteobacteria</taxon>
        <taxon>Rhodobacterales</taxon>
        <taxon>Roseobacteraceae</taxon>
        <taxon>Salipiger</taxon>
    </lineage>
</organism>
<evidence type="ECO:0000256" key="3">
    <source>
        <dbReference type="ARBA" id="ARBA00023136"/>
    </source>
</evidence>
<evidence type="ECO:0000313" key="5">
    <source>
        <dbReference type="EMBL" id="MBE9636211.1"/>
    </source>
</evidence>
<feature type="transmembrane region" description="Helical" evidence="4">
    <location>
        <begin position="155"/>
        <end position="176"/>
    </location>
</feature>
<dbReference type="RefSeq" id="WP_194133549.1">
    <property type="nucleotide sequence ID" value="NZ_JADFFK010000003.1"/>
</dbReference>
<proteinExistence type="predicted"/>
<evidence type="ECO:0000256" key="4">
    <source>
        <dbReference type="SAM" id="Phobius"/>
    </source>
</evidence>
<reference evidence="5 6" key="1">
    <citation type="journal article" date="2021" name="Int. J. Syst. Evol. Microbiol.">
        <title>Salipiger mangrovisoli sp. nov., isolated from mangrove soil and the proposal for the reclassification of Paraphaeobacter pallidus as Salipiger pallidus comb. nov.</title>
        <authorList>
            <person name="Du J."/>
            <person name="Liu Y."/>
            <person name="Pei T."/>
            <person name="Deng M.R."/>
            <person name="Zhu H."/>
        </authorList>
    </citation>
    <scope>NUCLEOTIDE SEQUENCE [LARGE SCALE GENOMIC DNA]</scope>
    <source>
        <strain evidence="5 6">6D45A</strain>
    </source>
</reference>
<keyword evidence="1 4" id="KW-0812">Transmembrane</keyword>
<feature type="transmembrane region" description="Helical" evidence="4">
    <location>
        <begin position="7"/>
        <end position="35"/>
    </location>
</feature>
<feature type="transmembrane region" description="Helical" evidence="4">
    <location>
        <begin position="125"/>
        <end position="143"/>
    </location>
</feature>
<dbReference type="Pfam" id="PF07690">
    <property type="entry name" value="MFS_1"/>
    <property type="match status" value="1"/>
</dbReference>
<sequence>MARTGAAALVVGQCAGLVDLGALPVWVGALIAHFGFGPREAGAQVTLFLIGAVLASLLTARNLTRLPRKALTVAGFALPALVFVLATRQSTFLPLAVLHLLGGMANGVALSLVHGTMGRSGKPHRLFAIAGAGLGLFGAIYMGTVPPLLIKHGGAALFLGFGAIMAVAALATLLAFPDARARAAGPAPLAARLERRPPAHRVVMAGPEVQAVLALALTFATAFSVWAPVATVFATVQVFTHTFAFGLLARMDRSGRAAAATPAMLMIGSALDPIVDGVLIEGFSIGALGIMAVLIAGLSVTCFAPGTRGAR</sequence>
<keyword evidence="3 4" id="KW-0472">Membrane</keyword>
<accession>A0ABR9WY57</accession>
<evidence type="ECO:0000256" key="2">
    <source>
        <dbReference type="ARBA" id="ARBA00022989"/>
    </source>
</evidence>
<feature type="transmembrane region" description="Helical" evidence="4">
    <location>
        <begin position="41"/>
        <end position="58"/>
    </location>
</feature>
<keyword evidence="2 4" id="KW-1133">Transmembrane helix</keyword>
<dbReference type="EMBL" id="JADFFK010000003">
    <property type="protein sequence ID" value="MBE9636211.1"/>
    <property type="molecule type" value="Genomic_DNA"/>
</dbReference>
<feature type="transmembrane region" description="Helical" evidence="4">
    <location>
        <begin position="70"/>
        <end position="86"/>
    </location>
</feature>
<gene>
    <name evidence="5" type="ORF">IQ782_05095</name>
</gene>
<comment type="caution">
    <text evidence="5">The sequence shown here is derived from an EMBL/GenBank/DDBJ whole genome shotgun (WGS) entry which is preliminary data.</text>
</comment>
<dbReference type="SUPFAM" id="SSF103473">
    <property type="entry name" value="MFS general substrate transporter"/>
    <property type="match status" value="1"/>
</dbReference>
<feature type="transmembrane region" description="Helical" evidence="4">
    <location>
        <begin position="202"/>
        <end position="223"/>
    </location>
</feature>
<dbReference type="InterPro" id="IPR036259">
    <property type="entry name" value="MFS_trans_sf"/>
</dbReference>
<feature type="transmembrane region" description="Helical" evidence="4">
    <location>
        <begin position="283"/>
        <end position="304"/>
    </location>
</feature>
<protein>
    <submittedName>
        <fullName evidence="5">MFS transporter</fullName>
    </submittedName>
</protein>
<evidence type="ECO:0000313" key="6">
    <source>
        <dbReference type="Proteomes" id="UP000607796"/>
    </source>
</evidence>
<name>A0ABR9WY57_9RHOB</name>
<keyword evidence="6" id="KW-1185">Reference proteome</keyword>
<dbReference type="InterPro" id="IPR011701">
    <property type="entry name" value="MFS"/>
</dbReference>
<dbReference type="Proteomes" id="UP000607796">
    <property type="component" value="Unassembled WGS sequence"/>
</dbReference>
<feature type="transmembrane region" description="Helical" evidence="4">
    <location>
        <begin position="92"/>
        <end position="113"/>
    </location>
</feature>
<dbReference type="Gene3D" id="1.20.1250.20">
    <property type="entry name" value="MFS general substrate transporter like domains"/>
    <property type="match status" value="1"/>
</dbReference>
<evidence type="ECO:0000256" key="1">
    <source>
        <dbReference type="ARBA" id="ARBA00022692"/>
    </source>
</evidence>